<evidence type="ECO:0000313" key="4">
    <source>
        <dbReference type="Proteomes" id="UP000827721"/>
    </source>
</evidence>
<dbReference type="CDD" id="cd00167">
    <property type="entry name" value="SANT"/>
    <property type="match status" value="1"/>
</dbReference>
<dbReference type="Proteomes" id="UP000827721">
    <property type="component" value="Unassembled WGS sequence"/>
</dbReference>
<gene>
    <name evidence="3" type="ORF">JRO89_XS03G0023700</name>
</gene>
<comment type="caution">
    <text evidence="3">The sequence shown here is derived from an EMBL/GenBank/DDBJ whole genome shotgun (WGS) entry which is preliminary data.</text>
</comment>
<dbReference type="Gene3D" id="1.10.10.60">
    <property type="entry name" value="Homeodomain-like"/>
    <property type="match status" value="1"/>
</dbReference>
<dbReference type="SUPFAM" id="SSF46689">
    <property type="entry name" value="Homeodomain-like"/>
    <property type="match status" value="1"/>
</dbReference>
<evidence type="ECO:0000313" key="3">
    <source>
        <dbReference type="EMBL" id="KAH7572848.1"/>
    </source>
</evidence>
<feature type="domain" description="Myb-like" evidence="2">
    <location>
        <begin position="43"/>
        <end position="96"/>
    </location>
</feature>
<dbReference type="Pfam" id="PF12579">
    <property type="entry name" value="DUF3755"/>
    <property type="match status" value="1"/>
</dbReference>
<feature type="compositionally biased region" description="Polar residues" evidence="1">
    <location>
        <begin position="12"/>
        <end position="28"/>
    </location>
</feature>
<reference evidence="3 4" key="1">
    <citation type="submission" date="2021-02" db="EMBL/GenBank/DDBJ databases">
        <title>Plant Genome Project.</title>
        <authorList>
            <person name="Zhang R.-G."/>
        </authorList>
    </citation>
    <scope>NUCLEOTIDE SEQUENCE [LARGE SCALE GENOMIC DNA]</scope>
    <source>
        <tissue evidence="3">Leaves</tissue>
    </source>
</reference>
<evidence type="ECO:0000259" key="2">
    <source>
        <dbReference type="SMART" id="SM00717"/>
    </source>
</evidence>
<dbReference type="SMART" id="SM00717">
    <property type="entry name" value="SANT"/>
    <property type="match status" value="1"/>
</dbReference>
<dbReference type="InterPro" id="IPR009057">
    <property type="entry name" value="Homeodomain-like_sf"/>
</dbReference>
<proteinExistence type="predicted"/>
<dbReference type="InterPro" id="IPR022228">
    <property type="entry name" value="DUF3755"/>
</dbReference>
<organism evidence="3 4">
    <name type="scientific">Xanthoceras sorbifolium</name>
    <dbReference type="NCBI Taxonomy" id="99658"/>
    <lineage>
        <taxon>Eukaryota</taxon>
        <taxon>Viridiplantae</taxon>
        <taxon>Streptophyta</taxon>
        <taxon>Embryophyta</taxon>
        <taxon>Tracheophyta</taxon>
        <taxon>Spermatophyta</taxon>
        <taxon>Magnoliopsida</taxon>
        <taxon>eudicotyledons</taxon>
        <taxon>Gunneridae</taxon>
        <taxon>Pentapetalae</taxon>
        <taxon>rosids</taxon>
        <taxon>malvids</taxon>
        <taxon>Sapindales</taxon>
        <taxon>Sapindaceae</taxon>
        <taxon>Xanthoceroideae</taxon>
        <taxon>Xanthoceras</taxon>
    </lineage>
</organism>
<dbReference type="EMBL" id="JAFEMO010000003">
    <property type="protein sequence ID" value="KAH7572848.1"/>
    <property type="molecule type" value="Genomic_DNA"/>
</dbReference>
<dbReference type="InterPro" id="IPR001005">
    <property type="entry name" value="SANT/Myb"/>
</dbReference>
<dbReference type="PANTHER" id="PTHR14000:SF45">
    <property type="entry name" value="FINGER CCCH DOMAIN PROTEIN, PUTATIVE (DUF3755)-RELATED"/>
    <property type="match status" value="1"/>
</dbReference>
<accession>A0ABQ8I896</accession>
<feature type="region of interest" description="Disordered" evidence="1">
    <location>
        <begin position="1"/>
        <end position="28"/>
    </location>
</feature>
<protein>
    <recommendedName>
        <fullName evidence="2">Myb-like domain-containing protein</fullName>
    </recommendedName>
</protein>
<sequence length="271" mass="30590">MANPPGVHLEQSHASSSFNGPNHNNTNSVIERTGACMKHNPGISSEWTAEEHAILEDGLRKYTSDANLIRYAKIATQLQNKTVRDVALRCRWMALRFVKKENSKRRKEDLTRKSKDKKERVIDSSANSAYFTVQPSVPPYATPMIPTGCDDGMSCGAIGGSMGQMLEQNAQVIHQISANLESLQIQDNINLFCQTRDNIVRMLNDISILDDFNSIWHCTCGAYVRCTVHMIDLCSLNDMPEKMRQMPPLPVRINEELANTILPLQNYRRQL</sequence>
<dbReference type="PANTHER" id="PTHR14000">
    <property type="entry name" value="FINGER CCCH DOMAIN PROTEIN, PUTATIVE (DUF3755)-RELATED"/>
    <property type="match status" value="1"/>
</dbReference>
<evidence type="ECO:0000256" key="1">
    <source>
        <dbReference type="SAM" id="MobiDB-lite"/>
    </source>
</evidence>
<dbReference type="Pfam" id="PF00249">
    <property type="entry name" value="Myb_DNA-binding"/>
    <property type="match status" value="1"/>
</dbReference>
<keyword evidence="4" id="KW-1185">Reference proteome</keyword>
<name>A0ABQ8I896_9ROSI</name>